<feature type="compositionally biased region" description="Basic residues" evidence="1">
    <location>
        <begin position="32"/>
        <end position="43"/>
    </location>
</feature>
<reference evidence="2" key="1">
    <citation type="submission" date="2023-01" db="EMBL/GenBank/DDBJ databases">
        <title>Genome assembly of the deep-sea coral Lophelia pertusa.</title>
        <authorList>
            <person name="Herrera S."/>
            <person name="Cordes E."/>
        </authorList>
    </citation>
    <scope>NUCLEOTIDE SEQUENCE</scope>
    <source>
        <strain evidence="2">USNM1676648</strain>
        <tissue evidence="2">Polyp</tissue>
    </source>
</reference>
<dbReference type="Proteomes" id="UP001163046">
    <property type="component" value="Unassembled WGS sequence"/>
</dbReference>
<keyword evidence="3" id="KW-1185">Reference proteome</keyword>
<gene>
    <name evidence="2" type="ORF">OS493_030363</name>
</gene>
<dbReference type="PANTHER" id="PTHR46177:SF1">
    <property type="entry name" value="INTEGRASE CATALYTIC DOMAIN-CONTAINING PROTEIN"/>
    <property type="match status" value="1"/>
</dbReference>
<name>A0A9W9Z9Y5_9CNID</name>
<dbReference type="OrthoDB" id="5982801at2759"/>
<evidence type="ECO:0000313" key="2">
    <source>
        <dbReference type="EMBL" id="KAJ7377164.1"/>
    </source>
</evidence>
<evidence type="ECO:0000256" key="1">
    <source>
        <dbReference type="SAM" id="MobiDB-lite"/>
    </source>
</evidence>
<proteinExistence type="predicted"/>
<protein>
    <submittedName>
        <fullName evidence="2">Uncharacterized protein</fullName>
    </submittedName>
</protein>
<evidence type="ECO:0000313" key="3">
    <source>
        <dbReference type="Proteomes" id="UP001163046"/>
    </source>
</evidence>
<organism evidence="2 3">
    <name type="scientific">Desmophyllum pertusum</name>
    <dbReference type="NCBI Taxonomy" id="174260"/>
    <lineage>
        <taxon>Eukaryota</taxon>
        <taxon>Metazoa</taxon>
        <taxon>Cnidaria</taxon>
        <taxon>Anthozoa</taxon>
        <taxon>Hexacorallia</taxon>
        <taxon>Scleractinia</taxon>
        <taxon>Caryophylliina</taxon>
        <taxon>Caryophylliidae</taxon>
        <taxon>Desmophyllum</taxon>
    </lineage>
</organism>
<sequence length="136" mass="15402">MQRKICEQHQLAVPQGLVYDVMTKVDPEGLERRRKVGRGKRQRGATGTFTSLGPNHTFSGDGHDKLMDFAKDTFPLAVYGMQDVFSGYLVYLKVWMSNSNPKLIGRWYLDHLNKSKVISCRLILDKGTETGMATIH</sequence>
<comment type="caution">
    <text evidence="2">The sequence shown here is derived from an EMBL/GenBank/DDBJ whole genome shotgun (WGS) entry which is preliminary data.</text>
</comment>
<accession>A0A9W9Z9Y5</accession>
<feature type="region of interest" description="Disordered" evidence="1">
    <location>
        <begin position="32"/>
        <end position="54"/>
    </location>
</feature>
<feature type="compositionally biased region" description="Polar residues" evidence="1">
    <location>
        <begin position="45"/>
        <end position="54"/>
    </location>
</feature>
<dbReference type="EMBL" id="MU826382">
    <property type="protein sequence ID" value="KAJ7377164.1"/>
    <property type="molecule type" value="Genomic_DNA"/>
</dbReference>
<dbReference type="AlphaFoldDB" id="A0A9W9Z9Y5"/>
<dbReference type="PANTHER" id="PTHR46177">
    <property type="entry name" value="INTEGRASE CATALYTIC DOMAIN-CONTAINING PROTEIN"/>
    <property type="match status" value="1"/>
</dbReference>